<accession>A0A1N7S136</accession>
<sequence>MPRGVGRTAAADAAAGAPAGPVVPPLNAPALAPDTLGPTGTGGKTGLVFAAGAVIIAPPANTGAVASAATAASIRTLIWVFIANPLQVCNSRCGHVRATARVRTMVACDHTSTDSSS</sequence>
<evidence type="ECO:0000313" key="2">
    <source>
        <dbReference type="Proteomes" id="UP000195569"/>
    </source>
</evidence>
<reference evidence="1" key="1">
    <citation type="submission" date="2016-12" db="EMBL/GenBank/DDBJ databases">
        <authorList>
            <person name="Moulin L."/>
        </authorList>
    </citation>
    <scope>NUCLEOTIDE SEQUENCE [LARGE SCALE GENOMIC DNA]</scope>
    <source>
        <strain evidence="1">STM 7183</strain>
    </source>
</reference>
<gene>
    <name evidence="1" type="ORF">BN2476_260059</name>
</gene>
<dbReference type="AlphaFoldDB" id="A0A1N7S136"/>
<dbReference type="EMBL" id="CYGY02000026">
    <property type="protein sequence ID" value="SIT41092.1"/>
    <property type="molecule type" value="Genomic_DNA"/>
</dbReference>
<dbReference type="Proteomes" id="UP000195569">
    <property type="component" value="Unassembled WGS sequence"/>
</dbReference>
<organism evidence="1 2">
    <name type="scientific">Paraburkholderia piptadeniae</name>
    <dbReference type="NCBI Taxonomy" id="1701573"/>
    <lineage>
        <taxon>Bacteria</taxon>
        <taxon>Pseudomonadati</taxon>
        <taxon>Pseudomonadota</taxon>
        <taxon>Betaproteobacteria</taxon>
        <taxon>Burkholderiales</taxon>
        <taxon>Burkholderiaceae</taxon>
        <taxon>Paraburkholderia</taxon>
    </lineage>
</organism>
<evidence type="ECO:0000313" key="1">
    <source>
        <dbReference type="EMBL" id="SIT41092.1"/>
    </source>
</evidence>
<name>A0A1N7S136_9BURK</name>
<comment type="caution">
    <text evidence="1">The sequence shown here is derived from an EMBL/GenBank/DDBJ whole genome shotgun (WGS) entry which is preliminary data.</text>
</comment>
<proteinExistence type="predicted"/>
<protein>
    <submittedName>
        <fullName evidence="1">Uncharacterized protein</fullName>
    </submittedName>
</protein>
<keyword evidence="2" id="KW-1185">Reference proteome</keyword>